<protein>
    <submittedName>
        <fullName evidence="2">Uncharacterized protein</fullName>
    </submittedName>
</protein>
<keyword evidence="3" id="KW-1185">Reference proteome</keyword>
<organism evidence="2 3">
    <name type="scientific">Aquarana catesbeiana</name>
    <name type="common">American bullfrog</name>
    <name type="synonym">Rana catesbeiana</name>
    <dbReference type="NCBI Taxonomy" id="8400"/>
    <lineage>
        <taxon>Eukaryota</taxon>
        <taxon>Metazoa</taxon>
        <taxon>Chordata</taxon>
        <taxon>Craniata</taxon>
        <taxon>Vertebrata</taxon>
        <taxon>Euteleostomi</taxon>
        <taxon>Amphibia</taxon>
        <taxon>Batrachia</taxon>
        <taxon>Anura</taxon>
        <taxon>Neobatrachia</taxon>
        <taxon>Ranoidea</taxon>
        <taxon>Ranidae</taxon>
        <taxon>Aquarana</taxon>
    </lineage>
</organism>
<accession>A0A2G9RAU0</accession>
<proteinExistence type="predicted"/>
<dbReference type="Proteomes" id="UP000228934">
    <property type="component" value="Unassembled WGS sequence"/>
</dbReference>
<evidence type="ECO:0000313" key="3">
    <source>
        <dbReference type="Proteomes" id="UP000228934"/>
    </source>
</evidence>
<dbReference type="AlphaFoldDB" id="A0A2G9RAU0"/>
<feature type="chain" id="PRO_5013903476" evidence="1">
    <location>
        <begin position="18"/>
        <end position="69"/>
    </location>
</feature>
<evidence type="ECO:0000256" key="1">
    <source>
        <dbReference type="SAM" id="SignalP"/>
    </source>
</evidence>
<keyword evidence="1" id="KW-0732">Signal</keyword>
<gene>
    <name evidence="2" type="ORF">AB205_0105560</name>
</gene>
<name>A0A2G9RAU0_AQUCT</name>
<feature type="signal peptide" evidence="1">
    <location>
        <begin position="1"/>
        <end position="17"/>
    </location>
</feature>
<dbReference type="EMBL" id="KV952630">
    <property type="protein sequence ID" value="PIO25018.1"/>
    <property type="molecule type" value="Genomic_DNA"/>
</dbReference>
<evidence type="ECO:0000313" key="2">
    <source>
        <dbReference type="EMBL" id="PIO25018.1"/>
    </source>
</evidence>
<reference evidence="3" key="1">
    <citation type="journal article" date="2017" name="Nat. Commun.">
        <title>The North American bullfrog draft genome provides insight into hormonal regulation of long noncoding RNA.</title>
        <authorList>
            <person name="Hammond S.A."/>
            <person name="Warren R.L."/>
            <person name="Vandervalk B.P."/>
            <person name="Kucuk E."/>
            <person name="Khan H."/>
            <person name="Gibb E.A."/>
            <person name="Pandoh P."/>
            <person name="Kirk H."/>
            <person name="Zhao Y."/>
            <person name="Jones M."/>
            <person name="Mungall A.J."/>
            <person name="Coope R."/>
            <person name="Pleasance S."/>
            <person name="Moore R.A."/>
            <person name="Holt R.A."/>
            <person name="Round J.M."/>
            <person name="Ohora S."/>
            <person name="Walle B.V."/>
            <person name="Veldhoen N."/>
            <person name="Helbing C.C."/>
            <person name="Birol I."/>
        </authorList>
    </citation>
    <scope>NUCLEOTIDE SEQUENCE [LARGE SCALE GENOMIC DNA]</scope>
</reference>
<sequence>MAHKLSVLISSAPFATAVPGDETLRFLGNFRCRTAAVQMQIYFPWFMFLMSGYKAAKRVKPYTLLLFYH</sequence>